<keyword evidence="2" id="KW-1185">Reference proteome</keyword>
<dbReference type="GO" id="GO:0003824">
    <property type="term" value="F:catalytic activity"/>
    <property type="evidence" value="ECO:0007669"/>
    <property type="project" value="InterPro"/>
</dbReference>
<dbReference type="AlphaFoldDB" id="A0A938WWT5"/>
<reference evidence="1" key="1">
    <citation type="submission" date="2020-08" db="EMBL/GenBank/DDBJ databases">
        <authorList>
            <person name="Cejkova D."/>
            <person name="Kubasova T."/>
            <person name="Jahodarova E."/>
            <person name="Rychlik I."/>
        </authorList>
    </citation>
    <scope>NUCLEOTIDE SEQUENCE</scope>
    <source>
        <strain evidence="1">An824</strain>
    </source>
</reference>
<dbReference type="EMBL" id="JACJJG010000144">
    <property type="protein sequence ID" value="MBM6674865.1"/>
    <property type="molecule type" value="Genomic_DNA"/>
</dbReference>
<reference evidence="1" key="2">
    <citation type="journal article" date="2021" name="Sci. Rep.">
        <title>The distribution of antibiotic resistance genes in chicken gut microbiota commensals.</title>
        <authorList>
            <person name="Juricova H."/>
            <person name="Matiasovicova J."/>
            <person name="Kubasova T."/>
            <person name="Cejkova D."/>
            <person name="Rychlik I."/>
        </authorList>
    </citation>
    <scope>NUCLEOTIDE SEQUENCE</scope>
    <source>
        <strain evidence="1">An824</strain>
    </source>
</reference>
<sequence>MDKELRNMLVDDGCRGVARSVQGEIRTFERRGVADLFSLVTDEPDFLRGASVADRIIGRGAALLLVKGGAAEVYAQVISSGALEVLIQAGIEVEYGQLVANIINRTGTDICPVEKLTADTSSPDEAYVMIKQFLENMKVRS</sequence>
<accession>A0A938WWT5</accession>
<dbReference type="InterPro" id="IPR015067">
    <property type="entry name" value="DUF1893_TM1506-like"/>
</dbReference>
<dbReference type="InterPro" id="IPR037081">
    <property type="entry name" value="Hyp_TM1506"/>
</dbReference>
<gene>
    <name evidence="1" type="ORF">H6A34_13430</name>
</gene>
<evidence type="ECO:0000313" key="2">
    <source>
        <dbReference type="Proteomes" id="UP000706891"/>
    </source>
</evidence>
<dbReference type="Proteomes" id="UP000706891">
    <property type="component" value="Unassembled WGS sequence"/>
</dbReference>
<dbReference type="RefSeq" id="WP_205105936.1">
    <property type="nucleotide sequence ID" value="NZ_JACJJG010000144.1"/>
</dbReference>
<organism evidence="1 2">
    <name type="scientific">Marseilla massiliensis</name>
    <dbReference type="NCBI Taxonomy" id="1841864"/>
    <lineage>
        <taxon>Bacteria</taxon>
        <taxon>Pseudomonadati</taxon>
        <taxon>Bacteroidota</taxon>
        <taxon>Bacteroidia</taxon>
        <taxon>Bacteroidales</taxon>
        <taxon>Prevotellaceae</taxon>
        <taxon>Marseilla</taxon>
    </lineage>
</organism>
<proteinExistence type="predicted"/>
<dbReference type="Gene3D" id="3.40.140.30">
    <property type="entry name" value="Hypothetical protein TM1506"/>
    <property type="match status" value="1"/>
</dbReference>
<comment type="caution">
    <text evidence="1">The sequence shown here is derived from an EMBL/GenBank/DDBJ whole genome shotgun (WGS) entry which is preliminary data.</text>
</comment>
<dbReference type="Pfam" id="PF08973">
    <property type="entry name" value="TM1506"/>
    <property type="match status" value="1"/>
</dbReference>
<dbReference type="InterPro" id="IPR016193">
    <property type="entry name" value="Cytidine_deaminase-like"/>
</dbReference>
<name>A0A938WWT5_9BACT</name>
<dbReference type="SUPFAM" id="SSF53927">
    <property type="entry name" value="Cytidine deaminase-like"/>
    <property type="match status" value="1"/>
</dbReference>
<protein>
    <submittedName>
        <fullName evidence="1">DUF1893 domain-containing protein</fullName>
    </submittedName>
</protein>
<evidence type="ECO:0000313" key="1">
    <source>
        <dbReference type="EMBL" id="MBM6674865.1"/>
    </source>
</evidence>